<proteinExistence type="predicted"/>
<name>A0A4R5FYP9_9ACTN</name>
<dbReference type="RefSeq" id="WP_132627655.1">
    <property type="nucleotide sequence ID" value="NZ_SMLD01000001.1"/>
</dbReference>
<evidence type="ECO:0000259" key="1">
    <source>
        <dbReference type="Pfam" id="PF00583"/>
    </source>
</evidence>
<reference evidence="2 3" key="1">
    <citation type="submission" date="2019-03" db="EMBL/GenBank/DDBJ databases">
        <title>Draft genome sequences of novel Actinobacteria.</title>
        <authorList>
            <person name="Sahin N."/>
            <person name="Ay H."/>
            <person name="Saygin H."/>
        </authorList>
    </citation>
    <scope>NUCLEOTIDE SEQUENCE [LARGE SCALE GENOMIC DNA]</scope>
    <source>
        <strain evidence="2 3">6K102</strain>
    </source>
</reference>
<dbReference type="InterPro" id="IPR000182">
    <property type="entry name" value="GNAT_dom"/>
</dbReference>
<dbReference type="InterPro" id="IPR016181">
    <property type="entry name" value="Acyl_CoA_acyltransferase"/>
</dbReference>
<dbReference type="Gene3D" id="3.40.630.30">
    <property type="match status" value="1"/>
</dbReference>
<evidence type="ECO:0000313" key="3">
    <source>
        <dbReference type="Proteomes" id="UP000295136"/>
    </source>
</evidence>
<accession>A0A4R5FYP9</accession>
<dbReference type="EMBL" id="SMLD01000001">
    <property type="protein sequence ID" value="TDE60391.1"/>
    <property type="molecule type" value="Genomic_DNA"/>
</dbReference>
<protein>
    <submittedName>
        <fullName evidence="2">GNAT family N-acetyltransferase</fullName>
    </submittedName>
</protein>
<evidence type="ECO:0000313" key="2">
    <source>
        <dbReference type="EMBL" id="TDE60391.1"/>
    </source>
</evidence>
<dbReference type="SUPFAM" id="SSF55729">
    <property type="entry name" value="Acyl-CoA N-acyltransferases (Nat)"/>
    <property type="match status" value="1"/>
</dbReference>
<dbReference type="GO" id="GO:0016747">
    <property type="term" value="F:acyltransferase activity, transferring groups other than amino-acyl groups"/>
    <property type="evidence" value="ECO:0007669"/>
    <property type="project" value="InterPro"/>
</dbReference>
<comment type="caution">
    <text evidence="2">The sequence shown here is derived from an EMBL/GenBank/DDBJ whole genome shotgun (WGS) entry which is preliminary data.</text>
</comment>
<dbReference type="Pfam" id="PF00583">
    <property type="entry name" value="Acetyltransf_1"/>
    <property type="match status" value="1"/>
</dbReference>
<sequence>MAIHITTLAERPEFIGTVWEMPDSWPTFMDHDPIAWSLFGPVVQPHRDYAVIATEDDVLVGHGHSVPFALNLPGRGPELPDTGWDQILMWAHSDLRKEITPDAVSALEISIHPEHQGNGLSALLLNALRDNAKSKGFTELLAPVRPNGKHLEPHTSMSEYAFRTREDGLPADPWLRVHVRAGGTIVKVAPASQTISGSLAQWRTWTGQPFDVNGPVEVPLTLSPVICDLAENYAVYVEPNVWVRHSL</sequence>
<dbReference type="AlphaFoldDB" id="A0A4R5FYP9"/>
<feature type="domain" description="N-acetyltransferase" evidence="1">
    <location>
        <begin position="22"/>
        <end position="146"/>
    </location>
</feature>
<dbReference type="Proteomes" id="UP000295136">
    <property type="component" value="Unassembled WGS sequence"/>
</dbReference>
<keyword evidence="2" id="KW-0808">Transferase</keyword>
<gene>
    <name evidence="2" type="ORF">E1295_00705</name>
</gene>
<organism evidence="2 3">
    <name type="scientific">Nonomuraea mesophila</name>
    <dbReference type="NCBI Taxonomy" id="2530382"/>
    <lineage>
        <taxon>Bacteria</taxon>
        <taxon>Bacillati</taxon>
        <taxon>Actinomycetota</taxon>
        <taxon>Actinomycetes</taxon>
        <taxon>Streptosporangiales</taxon>
        <taxon>Streptosporangiaceae</taxon>
        <taxon>Nonomuraea</taxon>
    </lineage>
</organism>
<keyword evidence="3" id="KW-1185">Reference proteome</keyword>
<dbReference type="CDD" id="cd04301">
    <property type="entry name" value="NAT_SF"/>
    <property type="match status" value="1"/>
</dbReference>